<gene>
    <name evidence="1" type="ORF">N3K66_000814</name>
</gene>
<sequence>MNTTPTGNPRSSHKTPSRTPTNREPPSTRRSAVHTPLDRTAPRDALNSIRRGLSASGGRRNAPTPHIANARRALHDRRTALFTPGKKRRQSLMEQRESPMGNLRNLGRLLAPTSQVILSSSSSPLEKPDITAIQEEDEDDWDDDDLPIDRPPRLSLPIDQEDDDDPEDEPRPPRLSILPDDDYTLQSVEFPRREDPMRPFSRLSRASLGSVRVSDILPNQEPTEEVGDQSDFFPGLLEDLQAGADNVEYERVENDMTRQSSLGRESDLGFGMPPGVDEQTTFLFSEPGADASQTSPIQEHSVTEAMAADARAPEDMPLDIGGSDDGGGFAEPGVFEDVSDSGSEPSGLEGTTTMTAAEPPMAPERRETRPKKRQKRISQHGIEYPPLPSAFVKKVAQTALQTSGLTNQRISPETLDALIQASDWFFEQLGDDLGAYAEHARRKTIEESDVVTLMRRQRQISSSSTMFSLAQKHLPRELLQDLRMSAAQPTKQRRKKRPREDDAEEVGDVT</sequence>
<reference evidence="1" key="1">
    <citation type="submission" date="2022-10" db="EMBL/GenBank/DDBJ databases">
        <title>Complete Genome of Trichothecium roseum strain YXFP-22015, a Plant Pathogen Isolated from Citrus.</title>
        <authorList>
            <person name="Wang Y."/>
            <person name="Zhu L."/>
        </authorList>
    </citation>
    <scope>NUCLEOTIDE SEQUENCE</scope>
    <source>
        <strain evidence="1">YXFP-22015</strain>
    </source>
</reference>
<organism evidence="1 2">
    <name type="scientific">Trichothecium roseum</name>
    <dbReference type="NCBI Taxonomy" id="47278"/>
    <lineage>
        <taxon>Eukaryota</taxon>
        <taxon>Fungi</taxon>
        <taxon>Dikarya</taxon>
        <taxon>Ascomycota</taxon>
        <taxon>Pezizomycotina</taxon>
        <taxon>Sordariomycetes</taxon>
        <taxon>Hypocreomycetidae</taxon>
        <taxon>Hypocreales</taxon>
        <taxon>Hypocreales incertae sedis</taxon>
        <taxon>Trichothecium</taxon>
    </lineage>
</organism>
<protein>
    <submittedName>
        <fullName evidence="1">Uncharacterized protein</fullName>
    </submittedName>
</protein>
<name>A0ACC0VCY3_9HYPO</name>
<evidence type="ECO:0000313" key="1">
    <source>
        <dbReference type="EMBL" id="KAI9904285.1"/>
    </source>
</evidence>
<proteinExistence type="predicted"/>
<dbReference type="Proteomes" id="UP001163324">
    <property type="component" value="Chromosome 1"/>
</dbReference>
<accession>A0ACC0VCY3</accession>
<evidence type="ECO:0000313" key="2">
    <source>
        <dbReference type="Proteomes" id="UP001163324"/>
    </source>
</evidence>
<dbReference type="EMBL" id="CM047940">
    <property type="protein sequence ID" value="KAI9904285.1"/>
    <property type="molecule type" value="Genomic_DNA"/>
</dbReference>
<comment type="caution">
    <text evidence="1">The sequence shown here is derived from an EMBL/GenBank/DDBJ whole genome shotgun (WGS) entry which is preliminary data.</text>
</comment>
<keyword evidence="2" id="KW-1185">Reference proteome</keyword>